<evidence type="ECO:0000313" key="3">
    <source>
        <dbReference type="Proteomes" id="UP001144204"/>
    </source>
</evidence>
<evidence type="ECO:0000256" key="1">
    <source>
        <dbReference type="SAM" id="MobiDB-lite"/>
    </source>
</evidence>
<organism evidence="2 3">
    <name type="scientific">Philodulcilactobacillus myokoensis</name>
    <dbReference type="NCBI Taxonomy" id="2929573"/>
    <lineage>
        <taxon>Bacteria</taxon>
        <taxon>Bacillati</taxon>
        <taxon>Bacillota</taxon>
        <taxon>Bacilli</taxon>
        <taxon>Lactobacillales</taxon>
        <taxon>Lactobacillaceae</taxon>
        <taxon>Philodulcilactobacillus</taxon>
    </lineage>
</organism>
<feature type="compositionally biased region" description="Basic and acidic residues" evidence="1">
    <location>
        <begin position="153"/>
        <end position="177"/>
    </location>
</feature>
<comment type="caution">
    <text evidence="2">The sequence shown here is derived from an EMBL/GenBank/DDBJ whole genome shotgun (WGS) entry which is preliminary data.</text>
</comment>
<dbReference type="RefSeq" id="WP_286136725.1">
    <property type="nucleotide sequence ID" value="NZ_BRPL01000002.1"/>
</dbReference>
<name>A0A9W6B1L7_9LACO</name>
<keyword evidence="3" id="KW-1185">Reference proteome</keyword>
<feature type="region of interest" description="Disordered" evidence="1">
    <location>
        <begin position="152"/>
        <end position="177"/>
    </location>
</feature>
<proteinExistence type="predicted"/>
<evidence type="ECO:0000313" key="2">
    <source>
        <dbReference type="EMBL" id="GLB47267.1"/>
    </source>
</evidence>
<gene>
    <name evidence="2" type="ORF">WR164_12460</name>
</gene>
<dbReference type="AlphaFoldDB" id="A0A9W6B1L7"/>
<sequence>MQRGSSESDPLGSMPQIVTPKFSINFKMMLFCHTLSINDHGFIMDTGANDHEHGQRLLDKYTSMFPKRKSKEFKDGEFERYILSIQDKICQLEYLRGEGYFEDVLDIREMNQKYKNWIKYYHILSNRSDAEIKKDNRDYDRVKKQLDSLSPFEQRRLEEDTKNQGLDVSKDELDNLF</sequence>
<reference evidence="2" key="1">
    <citation type="submission" date="2022-07" db="EMBL/GenBank/DDBJ databases">
        <authorList>
            <person name="Kouya T."/>
            <person name="Ishiyama Y."/>
        </authorList>
    </citation>
    <scope>NUCLEOTIDE SEQUENCE</scope>
    <source>
        <strain evidence="2">WR16-4</strain>
    </source>
</reference>
<accession>A0A9W6B1L7</accession>
<dbReference type="EMBL" id="BRPL01000002">
    <property type="protein sequence ID" value="GLB47267.1"/>
    <property type="molecule type" value="Genomic_DNA"/>
</dbReference>
<dbReference type="Proteomes" id="UP001144204">
    <property type="component" value="Unassembled WGS sequence"/>
</dbReference>
<reference evidence="2" key="2">
    <citation type="journal article" date="2023" name="PLoS ONE">
        <title>Philodulcilactobacillus myokoensis gen. nov., sp. nov., a fructophilic, acidophilic, and agar-phobic lactic acid bacterium isolated from fermented vegetable extracts.</title>
        <authorList>
            <person name="Kouya T."/>
            <person name="Ishiyama Y."/>
            <person name="Ohashi S."/>
            <person name="Kumakubo R."/>
            <person name="Yamazaki T."/>
            <person name="Otaki T."/>
        </authorList>
    </citation>
    <scope>NUCLEOTIDE SEQUENCE</scope>
    <source>
        <strain evidence="2">WR16-4</strain>
    </source>
</reference>
<protein>
    <submittedName>
        <fullName evidence="2">Uncharacterized protein</fullName>
    </submittedName>
</protein>